<dbReference type="CDD" id="cd07377">
    <property type="entry name" value="WHTH_GntR"/>
    <property type="match status" value="1"/>
</dbReference>
<keyword evidence="5" id="KW-0804">Transcription</keyword>
<accession>A0A556CAR9</accession>
<dbReference type="InterPro" id="IPR004839">
    <property type="entry name" value="Aminotransferase_I/II_large"/>
</dbReference>
<sequence>MQSDRFESVLDDELRRSKTARDIANAVASAVSSGELQPGTALPSIRRLATTSGVSPATVSSAFAILRRRNVITTAQRRRARVTSKPALPVTRSMPLPPGTKDVSSASPDPTLLPDLGRLLSDDLWQPTAYSTDIWDPALHRAMSEAFLVDGITGELTPTNGSLDAIERILSAITHPGDAVAVEDPLWSSMLSLVRVLGLETVPVTIDDHGMKPEALEKALKARKCSAVILTPRAQNPYGSAMDPDRAAALRAVLDNDPSLFIIEDDHASLVAGSPMQTVTTGRDRWSITRSVNKALGPDLRLAVTASDPQTAEQVQGRFIVGPGWVSHFLQRLVARALNDDAVAERMREAESEYTARRDQLIGALAAHGIEAHGTSGMNVLISVDDETAISSHLLVAGWSVRSGAPFRLESPPFLRVSVSQISPHDLERFADTLVEIMHSGRSSRY</sequence>
<evidence type="ECO:0000256" key="4">
    <source>
        <dbReference type="ARBA" id="ARBA00023125"/>
    </source>
</evidence>
<comment type="similarity">
    <text evidence="1">In the C-terminal section; belongs to the class-I pyridoxal-phosphate-dependent aminotransferase family.</text>
</comment>
<dbReference type="GO" id="GO:0003700">
    <property type="term" value="F:DNA-binding transcription factor activity"/>
    <property type="evidence" value="ECO:0007669"/>
    <property type="project" value="InterPro"/>
</dbReference>
<dbReference type="InterPro" id="IPR015424">
    <property type="entry name" value="PyrdxlP-dep_Trfase"/>
</dbReference>
<keyword evidence="3" id="KW-0805">Transcription regulation</keyword>
<dbReference type="PROSITE" id="PS50949">
    <property type="entry name" value="HTH_GNTR"/>
    <property type="match status" value="1"/>
</dbReference>
<comment type="caution">
    <text evidence="8">The sequence shown here is derived from an EMBL/GenBank/DDBJ whole genome shotgun (WGS) entry which is preliminary data.</text>
</comment>
<dbReference type="CDD" id="cd00609">
    <property type="entry name" value="AAT_like"/>
    <property type="match status" value="1"/>
</dbReference>
<protein>
    <submittedName>
        <fullName evidence="8">Aminotransferase class I/II-fold pyridoxal phosphate-dependent enzyme</fullName>
    </submittedName>
</protein>
<name>A0A556CAR9_BREAU</name>
<dbReference type="InterPro" id="IPR036390">
    <property type="entry name" value="WH_DNA-bd_sf"/>
</dbReference>
<dbReference type="Gene3D" id="1.10.10.10">
    <property type="entry name" value="Winged helix-like DNA-binding domain superfamily/Winged helix DNA-binding domain"/>
    <property type="match status" value="1"/>
</dbReference>
<dbReference type="SMART" id="SM00345">
    <property type="entry name" value="HTH_GNTR"/>
    <property type="match status" value="1"/>
</dbReference>
<dbReference type="Pfam" id="PF00392">
    <property type="entry name" value="GntR"/>
    <property type="match status" value="1"/>
</dbReference>
<dbReference type="SUPFAM" id="SSF53383">
    <property type="entry name" value="PLP-dependent transferases"/>
    <property type="match status" value="1"/>
</dbReference>
<dbReference type="InterPro" id="IPR015422">
    <property type="entry name" value="PyrdxlP-dep_Trfase_small"/>
</dbReference>
<evidence type="ECO:0000259" key="7">
    <source>
        <dbReference type="PROSITE" id="PS50949"/>
    </source>
</evidence>
<dbReference type="PANTHER" id="PTHR46577:SF1">
    <property type="entry name" value="HTH-TYPE TRANSCRIPTIONAL REGULATORY PROTEIN GABR"/>
    <property type="match status" value="1"/>
</dbReference>
<dbReference type="AlphaFoldDB" id="A0A556CAR9"/>
<evidence type="ECO:0000256" key="5">
    <source>
        <dbReference type="ARBA" id="ARBA00023163"/>
    </source>
</evidence>
<proteinExistence type="inferred from homology"/>
<evidence type="ECO:0000256" key="1">
    <source>
        <dbReference type="ARBA" id="ARBA00005384"/>
    </source>
</evidence>
<keyword evidence="8" id="KW-0032">Aminotransferase</keyword>
<dbReference type="PANTHER" id="PTHR46577">
    <property type="entry name" value="HTH-TYPE TRANSCRIPTIONAL REGULATORY PROTEIN GABR"/>
    <property type="match status" value="1"/>
</dbReference>
<organism evidence="8 9">
    <name type="scientific">Brevibacterium aurantiacum</name>
    <dbReference type="NCBI Taxonomy" id="273384"/>
    <lineage>
        <taxon>Bacteria</taxon>
        <taxon>Bacillati</taxon>
        <taxon>Actinomycetota</taxon>
        <taxon>Actinomycetes</taxon>
        <taxon>Micrococcales</taxon>
        <taxon>Brevibacteriaceae</taxon>
        <taxon>Brevibacterium</taxon>
    </lineage>
</organism>
<evidence type="ECO:0000256" key="3">
    <source>
        <dbReference type="ARBA" id="ARBA00023015"/>
    </source>
</evidence>
<feature type="region of interest" description="Disordered" evidence="6">
    <location>
        <begin position="77"/>
        <end position="108"/>
    </location>
</feature>
<dbReference type="GO" id="GO:0008483">
    <property type="term" value="F:transaminase activity"/>
    <property type="evidence" value="ECO:0007669"/>
    <property type="project" value="UniProtKB-KW"/>
</dbReference>
<dbReference type="InterPro" id="IPR000524">
    <property type="entry name" value="Tscrpt_reg_HTH_GntR"/>
</dbReference>
<gene>
    <name evidence="8" type="ORF">FO013_14210</name>
</gene>
<feature type="domain" description="HTH gntR-type" evidence="7">
    <location>
        <begin position="17"/>
        <end position="85"/>
    </location>
</feature>
<dbReference type="Proteomes" id="UP000316406">
    <property type="component" value="Unassembled WGS sequence"/>
</dbReference>
<evidence type="ECO:0000313" key="8">
    <source>
        <dbReference type="EMBL" id="TSI14523.1"/>
    </source>
</evidence>
<evidence type="ECO:0000256" key="6">
    <source>
        <dbReference type="SAM" id="MobiDB-lite"/>
    </source>
</evidence>
<dbReference type="GO" id="GO:0003677">
    <property type="term" value="F:DNA binding"/>
    <property type="evidence" value="ECO:0007669"/>
    <property type="project" value="UniProtKB-KW"/>
</dbReference>
<keyword evidence="9" id="KW-1185">Reference proteome</keyword>
<evidence type="ECO:0000256" key="2">
    <source>
        <dbReference type="ARBA" id="ARBA00022898"/>
    </source>
</evidence>
<dbReference type="Gene3D" id="3.40.640.10">
    <property type="entry name" value="Type I PLP-dependent aspartate aminotransferase-like (Major domain)"/>
    <property type="match status" value="1"/>
</dbReference>
<keyword evidence="4" id="KW-0238">DNA-binding</keyword>
<dbReference type="RefSeq" id="WP_143923231.1">
    <property type="nucleotide sequence ID" value="NZ_VLTK01000008.1"/>
</dbReference>
<dbReference type="OrthoDB" id="4307011at2"/>
<dbReference type="EMBL" id="VLTK01000008">
    <property type="protein sequence ID" value="TSI14523.1"/>
    <property type="molecule type" value="Genomic_DNA"/>
</dbReference>
<keyword evidence="2" id="KW-0663">Pyridoxal phosphate</keyword>
<dbReference type="SUPFAM" id="SSF46785">
    <property type="entry name" value="Winged helix' DNA-binding domain"/>
    <property type="match status" value="1"/>
</dbReference>
<evidence type="ECO:0000313" key="9">
    <source>
        <dbReference type="Proteomes" id="UP000316406"/>
    </source>
</evidence>
<keyword evidence="8" id="KW-0808">Transferase</keyword>
<dbReference type="InterPro" id="IPR051446">
    <property type="entry name" value="HTH_trans_reg/aminotransferase"/>
</dbReference>
<dbReference type="InterPro" id="IPR015421">
    <property type="entry name" value="PyrdxlP-dep_Trfase_major"/>
</dbReference>
<dbReference type="Pfam" id="PF00155">
    <property type="entry name" value="Aminotran_1_2"/>
    <property type="match status" value="1"/>
</dbReference>
<reference evidence="8 9" key="1">
    <citation type="submission" date="2019-07" db="EMBL/GenBank/DDBJ databases">
        <title>Draft genome sequence of Brevibacterium aurantiacum XU54 isolated from Xinjiang China.</title>
        <authorList>
            <person name="Xu X."/>
        </authorList>
    </citation>
    <scope>NUCLEOTIDE SEQUENCE [LARGE SCALE GENOMIC DNA]</scope>
    <source>
        <strain evidence="8 9">XU54</strain>
    </source>
</reference>
<dbReference type="Gene3D" id="3.90.1150.10">
    <property type="entry name" value="Aspartate Aminotransferase, domain 1"/>
    <property type="match status" value="1"/>
</dbReference>
<dbReference type="GO" id="GO:0030170">
    <property type="term" value="F:pyridoxal phosphate binding"/>
    <property type="evidence" value="ECO:0007669"/>
    <property type="project" value="InterPro"/>
</dbReference>
<dbReference type="InterPro" id="IPR036388">
    <property type="entry name" value="WH-like_DNA-bd_sf"/>
</dbReference>